<dbReference type="Bgee" id="WBGene00012877">
    <property type="expression patterns" value="Expressed in adult organism and 1 other cell type or tissue"/>
</dbReference>
<evidence type="ECO:0000313" key="4">
    <source>
        <dbReference type="Proteomes" id="UP000001940"/>
    </source>
</evidence>
<organism evidence="3 4">
    <name type="scientific">Caenorhabditis elegans</name>
    <dbReference type="NCBI Taxonomy" id="6239"/>
    <lineage>
        <taxon>Eukaryota</taxon>
        <taxon>Metazoa</taxon>
        <taxon>Ecdysozoa</taxon>
        <taxon>Nematoda</taxon>
        <taxon>Chromadorea</taxon>
        <taxon>Rhabditida</taxon>
        <taxon>Rhabditina</taxon>
        <taxon>Rhabditomorpha</taxon>
        <taxon>Rhabditoidea</taxon>
        <taxon>Rhabditidae</taxon>
        <taxon>Peloderinae</taxon>
        <taxon>Caenorhabditis</taxon>
    </lineage>
</organism>
<dbReference type="AlphaFoldDB" id="O45943"/>
<keyword evidence="4" id="KW-1185">Reference proteome</keyword>
<dbReference type="AGR" id="WB:WBGene00012877"/>
<dbReference type="RefSeq" id="NP_502638.1">
    <property type="nucleotide sequence ID" value="NM_070237.1"/>
</dbReference>
<gene>
    <name evidence="3" type="ORF">CELE_Y45F10C.1</name>
    <name evidence="3 5" type="ORF">Y45F10C.1</name>
</gene>
<evidence type="ECO:0000256" key="1">
    <source>
        <dbReference type="SAM" id="MobiDB-lite"/>
    </source>
</evidence>
<proteinExistence type="predicted"/>
<sequence>MEFIFNDDLKRQMDFLIDSTEHATERIKLCPLLKKFSERFGLNYSTYLSRFHQKLCPQISNMDTYSVESRIRLLFALSGKVSDEFLARMQSLGNVELYENRRIEKFVSNDESLILEDNQYGQLNDEKCKKFMEFLMQHTKDFVKPMSATQVFEEFKKRENSSTHSSMYFERFRNELAPMIHLWNAYSVGARVRLMFVLSQSVENEFLTRIEQLGIVQLDDKKRIWKFTSFDEQLKLQGRHGRCSVDIESPEFVRFVQFLVNKTEKSNEPIDQRRVFGEFRALEHGVLDVTTYRGRFHGVVARNMILLDNLSIDLRIRMMFALSGKMEANFLSEVEKQGIVRLDDQNRIIEYVANDGKMKLKGQHEGRKRAWKTRATGANSGNTGSSGNYSKRSRRDGEGCSSRQETPHMDTAGSFDDSFNFEEFTRMRLSYNDVLKSFATVIDRAPKVKISDDTKGNVDKHKAQQIIDLLKTFTTVVESAPKLEIVDESEVQCDAVNNNKAQEADVEGSEYPKISMLNVLDKLDNMLISLESELLNELLNEIEQLRVGPADKMIPLKLFINAMESMLQNITGKFQTKDADGSTPAKDFLKTLTHFLKWMKVPLLASFLKKVEEEIEKLGDIEQNVMIGDVNQQVRDLLVFLVVSS</sequence>
<feature type="domain" description="SPK" evidence="2">
    <location>
        <begin position="8"/>
        <end position="117"/>
    </location>
</feature>
<feature type="domain" description="SPK" evidence="2">
    <location>
        <begin position="127"/>
        <end position="238"/>
    </location>
</feature>
<dbReference type="InParanoid" id="O45943"/>
<evidence type="ECO:0000313" key="5">
    <source>
        <dbReference type="WormBase" id="Y45F10C.1"/>
    </source>
</evidence>
<dbReference type="KEGG" id="cel:CELE_Y45F10C.1"/>
<dbReference type="PIR" id="T26926">
    <property type="entry name" value="T26926"/>
</dbReference>
<dbReference type="EMBL" id="BX284604">
    <property type="protein sequence ID" value="CAB16477.1"/>
    <property type="molecule type" value="Genomic_DNA"/>
</dbReference>
<name>O45943_CAEEL</name>
<protein>
    <submittedName>
        <fullName evidence="3">SPK domain-containing protein</fullName>
    </submittedName>
</protein>
<dbReference type="OMA" id="IDSTEHA"/>
<accession>O45943</accession>
<dbReference type="OrthoDB" id="5808641at2759"/>
<dbReference type="PANTHER" id="PTHR23362:SF0">
    <property type="entry name" value="CALPONIN-HOMOLOGY (CH) DOMAIN-CONTAINING PROTEIN-RELATED"/>
    <property type="match status" value="1"/>
</dbReference>
<dbReference type="InterPro" id="IPR006570">
    <property type="entry name" value="SPK_dom"/>
</dbReference>
<dbReference type="InterPro" id="IPR053315">
    <property type="entry name" value="Peptidase_C14A"/>
</dbReference>
<feature type="region of interest" description="Disordered" evidence="1">
    <location>
        <begin position="360"/>
        <end position="415"/>
    </location>
</feature>
<dbReference type="UCSC" id="Y45F10C.1">
    <property type="organism name" value="c. elegans"/>
</dbReference>
<reference evidence="3 4" key="1">
    <citation type="journal article" date="1998" name="Science">
        <title>Genome sequence of the nematode C. elegans: a platform for investigating biology.</title>
        <authorList>
            <consortium name="The C. elegans sequencing consortium"/>
            <person name="Sulson J.E."/>
            <person name="Waterston R."/>
        </authorList>
    </citation>
    <scope>NUCLEOTIDE SEQUENCE [LARGE SCALE GENOMIC DNA]</scope>
    <source>
        <strain evidence="3 4">Bristol N2</strain>
    </source>
</reference>
<dbReference type="WormBase" id="Y45F10C.1">
    <property type="protein sequence ID" value="CE16635"/>
    <property type="gene ID" value="WBGene00012877"/>
</dbReference>
<evidence type="ECO:0000259" key="2">
    <source>
        <dbReference type="SMART" id="SM00583"/>
    </source>
</evidence>
<dbReference type="PaxDb" id="6239-Y45F10C.1"/>
<dbReference type="HOGENOM" id="CLU_032754_0_0_1"/>
<dbReference type="Pfam" id="PF04435">
    <property type="entry name" value="SPK"/>
    <property type="match status" value="3"/>
</dbReference>
<dbReference type="CTD" id="189922"/>
<feature type="domain" description="SPK" evidence="2">
    <location>
        <begin position="251"/>
        <end position="362"/>
    </location>
</feature>
<dbReference type="PANTHER" id="PTHR23362">
    <property type="entry name" value="L-PLASTIN-RELATED"/>
    <property type="match status" value="1"/>
</dbReference>
<dbReference type="PhylomeDB" id="O45943"/>
<dbReference type="SMART" id="SM00583">
    <property type="entry name" value="SPK"/>
    <property type="match status" value="3"/>
</dbReference>
<feature type="compositionally biased region" description="Low complexity" evidence="1">
    <location>
        <begin position="375"/>
        <end position="388"/>
    </location>
</feature>
<dbReference type="SMR" id="O45943"/>
<dbReference type="STRING" id="6239.Y45F10C.1.1"/>
<dbReference type="GeneID" id="189922"/>
<evidence type="ECO:0000313" key="3">
    <source>
        <dbReference type="EMBL" id="CAB16477.1"/>
    </source>
</evidence>
<dbReference type="FunCoup" id="O45943">
    <property type="interactions" value="268"/>
</dbReference>
<dbReference type="Proteomes" id="UP000001940">
    <property type="component" value="Chromosome IV"/>
</dbReference>